<dbReference type="InterPro" id="IPR001387">
    <property type="entry name" value="Cro/C1-type_HTH"/>
</dbReference>
<dbReference type="AlphaFoldDB" id="A0A2A2EUD2"/>
<dbReference type="OrthoDB" id="9791537at2"/>
<feature type="domain" description="HTH cro/C1-type" evidence="1">
    <location>
        <begin position="8"/>
        <end position="63"/>
    </location>
</feature>
<protein>
    <submittedName>
        <fullName evidence="2">Transcriptional regulator</fullName>
    </submittedName>
</protein>
<reference evidence="2 3" key="1">
    <citation type="submission" date="2017-08" db="EMBL/GenBank/DDBJ databases">
        <title>Halomonas alkalisoli sp. nov., isolated from saline alkaline soil.</title>
        <authorList>
            <person name="Wang D."/>
            <person name="Zhang G."/>
        </authorList>
    </citation>
    <scope>NUCLEOTIDE SEQUENCE [LARGE SCALE GENOMIC DNA]</scope>
    <source>
        <strain evidence="2 3">WRN001</strain>
    </source>
</reference>
<dbReference type="Pfam" id="PF01381">
    <property type="entry name" value="HTH_3"/>
    <property type="match status" value="1"/>
</dbReference>
<dbReference type="SUPFAM" id="SSF47413">
    <property type="entry name" value="lambda repressor-like DNA-binding domains"/>
    <property type="match status" value="1"/>
</dbReference>
<dbReference type="GO" id="GO:0003677">
    <property type="term" value="F:DNA binding"/>
    <property type="evidence" value="ECO:0007669"/>
    <property type="project" value="InterPro"/>
</dbReference>
<comment type="caution">
    <text evidence="2">The sequence shown here is derived from an EMBL/GenBank/DDBJ whole genome shotgun (WGS) entry which is preliminary data.</text>
</comment>
<dbReference type="Gene3D" id="1.10.260.40">
    <property type="entry name" value="lambda repressor-like DNA-binding domains"/>
    <property type="match status" value="1"/>
</dbReference>
<dbReference type="Proteomes" id="UP000217771">
    <property type="component" value="Unassembled WGS sequence"/>
</dbReference>
<keyword evidence="3" id="KW-1185">Reference proteome</keyword>
<evidence type="ECO:0000313" key="3">
    <source>
        <dbReference type="Proteomes" id="UP000217771"/>
    </source>
</evidence>
<evidence type="ECO:0000259" key="1">
    <source>
        <dbReference type="PROSITE" id="PS50943"/>
    </source>
</evidence>
<dbReference type="PROSITE" id="PS50943">
    <property type="entry name" value="HTH_CROC1"/>
    <property type="match status" value="1"/>
</dbReference>
<dbReference type="RefSeq" id="WP_095621135.1">
    <property type="nucleotide sequence ID" value="NZ_NSKB01000004.1"/>
</dbReference>
<evidence type="ECO:0000313" key="2">
    <source>
        <dbReference type="EMBL" id="PAU76746.1"/>
    </source>
</evidence>
<dbReference type="EMBL" id="NSKB01000004">
    <property type="protein sequence ID" value="PAU76746.1"/>
    <property type="molecule type" value="Genomic_DNA"/>
</dbReference>
<dbReference type="InterPro" id="IPR010982">
    <property type="entry name" value="Lambda_DNA-bd_dom_sf"/>
</dbReference>
<gene>
    <name evidence="2" type="ORF">CK498_12245</name>
</gene>
<proteinExistence type="predicted"/>
<dbReference type="SMART" id="SM00530">
    <property type="entry name" value="HTH_XRE"/>
    <property type="match status" value="1"/>
</dbReference>
<sequence>MQALGPRIKQLRLEAGLNKAALARLVGVSDVTISYWESGAIKQIGHERLVALANAFGCPLDELLSERAPETAQIFTLTATPPAPWEPHPRQHVSLPASMLDDAHLSAECYLVTPGVGEKIDFLEVGDLAAIAPLATFQRPGLYLIEHQQRLMIRQLQQGPTGELLMLRSGQSLGEAATADASLRLYGKVQARWRLGEA</sequence>
<organism evidence="2 3">
    <name type="scientific">Halomonas salipaludis</name>
    <dbReference type="NCBI Taxonomy" id="2032625"/>
    <lineage>
        <taxon>Bacteria</taxon>
        <taxon>Pseudomonadati</taxon>
        <taxon>Pseudomonadota</taxon>
        <taxon>Gammaproteobacteria</taxon>
        <taxon>Oceanospirillales</taxon>
        <taxon>Halomonadaceae</taxon>
        <taxon>Halomonas</taxon>
    </lineage>
</organism>
<name>A0A2A2EUD2_9GAMM</name>
<accession>A0A2A2EUD2</accession>
<dbReference type="CDD" id="cd00093">
    <property type="entry name" value="HTH_XRE"/>
    <property type="match status" value="1"/>
</dbReference>